<gene>
    <name evidence="2" type="ORF">KEG57_30100</name>
</gene>
<evidence type="ECO:0000259" key="1">
    <source>
        <dbReference type="Pfam" id="PF24740"/>
    </source>
</evidence>
<accession>A0A9X4AVW5</accession>
<dbReference type="Pfam" id="PF24740">
    <property type="entry name" value="DUF7691"/>
    <property type="match status" value="1"/>
</dbReference>
<dbReference type="EMBL" id="JAGTJJ010000023">
    <property type="protein sequence ID" value="MDC3984772.1"/>
    <property type="molecule type" value="Genomic_DNA"/>
</dbReference>
<name>A0A9X4AVW5_9BACT</name>
<sequence length="197" mass="22271">MSYSVMAYAVKFDKLKPVFGSGDDKLRRQICGRFKADLARQADWFDSEIAGGAPTPFDAVKALIMGTVPEKGHGFMYAYAYARIVEHFGRYLDNNAFSSIRWEFMEAVEEDWKKSGLDEALPISDLYVGKALCTFPPPDDFPRHGYWSPEQVVAGNKRFDEIHISAETDYVHDAIVAARKWVREASSKGEGIVGFYY</sequence>
<evidence type="ECO:0000313" key="2">
    <source>
        <dbReference type="EMBL" id="MDC3984772.1"/>
    </source>
</evidence>
<dbReference type="RefSeq" id="WP_272421859.1">
    <property type="nucleotide sequence ID" value="NZ_JAGTJJ010000023.1"/>
</dbReference>
<dbReference type="AlphaFoldDB" id="A0A9X4AVW5"/>
<dbReference type="Proteomes" id="UP001151081">
    <property type="component" value="Unassembled WGS sequence"/>
</dbReference>
<protein>
    <recommendedName>
        <fullName evidence="1">DUF7691 domain-containing protein</fullName>
    </recommendedName>
</protein>
<comment type="caution">
    <text evidence="2">The sequence shown here is derived from an EMBL/GenBank/DDBJ whole genome shotgun (WGS) entry which is preliminary data.</text>
</comment>
<feature type="domain" description="DUF7691" evidence="1">
    <location>
        <begin position="1"/>
        <end position="197"/>
    </location>
</feature>
<organism evidence="2 3">
    <name type="scientific">Polyangium jinanense</name>
    <dbReference type="NCBI Taxonomy" id="2829994"/>
    <lineage>
        <taxon>Bacteria</taxon>
        <taxon>Pseudomonadati</taxon>
        <taxon>Myxococcota</taxon>
        <taxon>Polyangia</taxon>
        <taxon>Polyangiales</taxon>
        <taxon>Polyangiaceae</taxon>
        <taxon>Polyangium</taxon>
    </lineage>
</organism>
<evidence type="ECO:0000313" key="3">
    <source>
        <dbReference type="Proteomes" id="UP001151081"/>
    </source>
</evidence>
<proteinExistence type="predicted"/>
<dbReference type="InterPro" id="IPR056108">
    <property type="entry name" value="DUF7691"/>
</dbReference>
<reference evidence="2 3" key="1">
    <citation type="submission" date="2021-04" db="EMBL/GenBank/DDBJ databases">
        <title>Genome analysis of Polyangium sp.</title>
        <authorList>
            <person name="Li Y."/>
            <person name="Wang J."/>
        </authorList>
    </citation>
    <scope>NUCLEOTIDE SEQUENCE [LARGE SCALE GENOMIC DNA]</scope>
    <source>
        <strain evidence="2 3">SDU14</strain>
    </source>
</reference>
<keyword evidence="3" id="KW-1185">Reference proteome</keyword>